<dbReference type="AlphaFoldDB" id="A0A3S0BNT5"/>
<keyword evidence="3" id="KW-0309">Germination</keyword>
<dbReference type="GO" id="GO:0016020">
    <property type="term" value="C:membrane"/>
    <property type="evidence" value="ECO:0007669"/>
    <property type="project" value="UniProtKB-SubCell"/>
</dbReference>
<keyword evidence="11" id="KW-1185">Reference proteome</keyword>
<dbReference type="InterPro" id="IPR008844">
    <property type="entry name" value="Spore_GerAC-like"/>
</dbReference>
<evidence type="ECO:0000256" key="4">
    <source>
        <dbReference type="ARBA" id="ARBA00022729"/>
    </source>
</evidence>
<evidence type="ECO:0000259" key="9">
    <source>
        <dbReference type="Pfam" id="PF25198"/>
    </source>
</evidence>
<evidence type="ECO:0000256" key="7">
    <source>
        <dbReference type="ARBA" id="ARBA00023288"/>
    </source>
</evidence>
<keyword evidence="7" id="KW-0449">Lipoprotein</keyword>
<evidence type="ECO:0000256" key="3">
    <source>
        <dbReference type="ARBA" id="ARBA00022544"/>
    </source>
</evidence>
<dbReference type="InterPro" id="IPR057336">
    <property type="entry name" value="GerAC_N"/>
</dbReference>
<evidence type="ECO:0000256" key="2">
    <source>
        <dbReference type="ARBA" id="ARBA00007886"/>
    </source>
</evidence>
<feature type="domain" description="Spore germination GerAC-like C-terminal" evidence="8">
    <location>
        <begin position="220"/>
        <end position="376"/>
    </location>
</feature>
<dbReference type="Gene3D" id="3.30.300.210">
    <property type="entry name" value="Nutrient germinant receptor protein C, domain 3"/>
    <property type="match status" value="1"/>
</dbReference>
<comment type="subcellular location">
    <subcellularLocation>
        <location evidence="1">Membrane</location>
        <topology evidence="1">Lipid-anchor</topology>
    </subcellularLocation>
</comment>
<accession>A0A3S0BNT5</accession>
<dbReference type="NCBIfam" id="TIGR02887">
    <property type="entry name" value="spore_ger_x_C"/>
    <property type="match status" value="1"/>
</dbReference>
<evidence type="ECO:0000313" key="10">
    <source>
        <dbReference type="EMBL" id="RTE10719.1"/>
    </source>
</evidence>
<sequence>MNDAVYTRWRRLLTIGLIPLLLVSLTGCWGSQDIQSQAYATAIGLDYENGEYITYVQVLNFGNVARSEKIEIGNGLPIWLGKARNLLLSEALTTIHFTSQLPMFWGHVRIVVCTERFLRMKGLQTAYNAMNRYREIRYNIYLYGTKEKLEDLFTQKSMLNESPIDSLIANPKQVYEPLSSNQITARINEPGNPAVLPSISLDGSVWKEDKKGKPMFRIDGGYFFTDRQFGGWMSTDELEGARWRQSKLRDIGIMVPAKNPYASLMIKKSRLKITPIWEAGEMKFDIQVKLQGFVMELLDDVAMDQLVNDANEVIRASIQHSFQVGVEKKCDPFALQQAFYRKFPKIWDRIGGKSEFMLKSDSLRNIHVKLDILHTGKYKGRTAK</sequence>
<evidence type="ECO:0000256" key="5">
    <source>
        <dbReference type="ARBA" id="ARBA00023136"/>
    </source>
</evidence>
<proteinExistence type="inferred from homology"/>
<dbReference type="InterPro" id="IPR046953">
    <property type="entry name" value="Spore_GerAC-like_C"/>
</dbReference>
<dbReference type="PANTHER" id="PTHR35789:SF1">
    <property type="entry name" value="SPORE GERMINATION PROTEIN B3"/>
    <property type="match status" value="1"/>
</dbReference>
<organism evidence="10 11">
    <name type="scientific">Paenibacillus whitsoniae</name>
    <dbReference type="NCBI Taxonomy" id="2496558"/>
    <lineage>
        <taxon>Bacteria</taxon>
        <taxon>Bacillati</taxon>
        <taxon>Bacillota</taxon>
        <taxon>Bacilli</taxon>
        <taxon>Bacillales</taxon>
        <taxon>Paenibacillaceae</taxon>
        <taxon>Paenibacillus</taxon>
    </lineage>
</organism>
<name>A0A3S0BNT5_9BACL</name>
<evidence type="ECO:0000256" key="1">
    <source>
        <dbReference type="ARBA" id="ARBA00004635"/>
    </source>
</evidence>
<dbReference type="OrthoDB" id="2380468at2"/>
<dbReference type="Pfam" id="PF25198">
    <property type="entry name" value="Spore_GerAC_N"/>
    <property type="match status" value="1"/>
</dbReference>
<feature type="domain" description="Spore germination protein N-terminal" evidence="9">
    <location>
        <begin position="31"/>
        <end position="200"/>
    </location>
</feature>
<comment type="similarity">
    <text evidence="2">Belongs to the GerABKC lipoprotein family.</text>
</comment>
<dbReference type="GO" id="GO:0009847">
    <property type="term" value="P:spore germination"/>
    <property type="evidence" value="ECO:0007669"/>
    <property type="project" value="InterPro"/>
</dbReference>
<keyword evidence="4" id="KW-0732">Signal</keyword>
<keyword evidence="5" id="KW-0472">Membrane</keyword>
<comment type="caution">
    <text evidence="10">The sequence shown here is derived from an EMBL/GenBank/DDBJ whole genome shotgun (WGS) entry which is preliminary data.</text>
</comment>
<dbReference type="Pfam" id="PF05504">
    <property type="entry name" value="Spore_GerAC"/>
    <property type="match status" value="1"/>
</dbReference>
<evidence type="ECO:0000313" key="11">
    <source>
        <dbReference type="Proteomes" id="UP000276128"/>
    </source>
</evidence>
<dbReference type="Proteomes" id="UP000276128">
    <property type="component" value="Unassembled WGS sequence"/>
</dbReference>
<keyword evidence="6" id="KW-0564">Palmitate</keyword>
<dbReference type="PANTHER" id="PTHR35789">
    <property type="entry name" value="SPORE GERMINATION PROTEIN B3"/>
    <property type="match status" value="1"/>
</dbReference>
<dbReference type="EMBL" id="RXHU01000015">
    <property type="protein sequence ID" value="RTE10719.1"/>
    <property type="molecule type" value="Genomic_DNA"/>
</dbReference>
<evidence type="ECO:0000256" key="6">
    <source>
        <dbReference type="ARBA" id="ARBA00023139"/>
    </source>
</evidence>
<gene>
    <name evidence="10" type="ORF">EJQ19_05465</name>
</gene>
<protein>
    <submittedName>
        <fullName evidence="10">Ger(X)C family spore germination protein</fullName>
    </submittedName>
</protein>
<dbReference type="RefSeq" id="WP_126140182.1">
    <property type="nucleotide sequence ID" value="NZ_RXHU01000015.1"/>
</dbReference>
<reference evidence="10 11" key="1">
    <citation type="submission" date="2018-12" db="EMBL/GenBank/DDBJ databases">
        <title>Bacillus ochoae sp. nov., Paenibacillus whitsoniae sp. nov., Paenibacillus spiritus sp. nov. Isolated from the Mars Exploration Rover during spacecraft assembly.</title>
        <authorList>
            <person name="Seuylemezian A."/>
            <person name="Vaishampayan P."/>
        </authorList>
    </citation>
    <scope>NUCLEOTIDE SEQUENCE [LARGE SCALE GENOMIC DNA]</scope>
    <source>
        <strain evidence="10 11">MER 54</strain>
    </source>
</reference>
<evidence type="ECO:0000259" key="8">
    <source>
        <dbReference type="Pfam" id="PF05504"/>
    </source>
</evidence>
<dbReference type="InterPro" id="IPR038501">
    <property type="entry name" value="Spore_GerAC_C_sf"/>
</dbReference>